<keyword evidence="7 16" id="KW-0349">Heme</keyword>
<keyword evidence="13 17" id="KW-0503">Monooxygenase</keyword>
<comment type="cofactor">
    <cofactor evidence="1 16">
        <name>heme</name>
        <dbReference type="ChEBI" id="CHEBI:30413"/>
    </cofactor>
</comment>
<evidence type="ECO:0000256" key="10">
    <source>
        <dbReference type="ARBA" id="ARBA00022848"/>
    </source>
</evidence>
<evidence type="ECO:0000256" key="12">
    <source>
        <dbReference type="ARBA" id="ARBA00023004"/>
    </source>
</evidence>
<dbReference type="Proteomes" id="UP000789524">
    <property type="component" value="Unassembled WGS sequence"/>
</dbReference>
<dbReference type="GO" id="GO:0005789">
    <property type="term" value="C:endoplasmic reticulum membrane"/>
    <property type="evidence" value="ECO:0007669"/>
    <property type="project" value="UniProtKB-SubCell"/>
</dbReference>
<keyword evidence="18" id="KW-0812">Transmembrane</keyword>
<dbReference type="FunFam" id="1.10.630.10:FF:000042">
    <property type="entry name" value="Cytochrome P450"/>
    <property type="match status" value="1"/>
</dbReference>
<evidence type="ECO:0000256" key="4">
    <source>
        <dbReference type="ARBA" id="ARBA00004406"/>
    </source>
</evidence>
<feature type="transmembrane region" description="Helical" evidence="18">
    <location>
        <begin position="231"/>
        <end position="249"/>
    </location>
</feature>
<comment type="similarity">
    <text evidence="5 17">Belongs to the cytochrome P450 family.</text>
</comment>
<feature type="binding site" description="axial binding residue" evidence="16">
    <location>
        <position position="457"/>
    </location>
    <ligand>
        <name>heme</name>
        <dbReference type="ChEBI" id="CHEBI:30413"/>
    </ligand>
    <ligandPart>
        <name>Fe</name>
        <dbReference type="ChEBI" id="CHEBI:18248"/>
    </ligandPart>
</feature>
<keyword evidence="11 17" id="KW-0560">Oxidoreductase</keyword>
<dbReference type="PANTHER" id="PTHR24292">
    <property type="entry name" value="CYTOCHROME P450"/>
    <property type="match status" value="1"/>
</dbReference>
<keyword evidence="18" id="KW-1133">Transmembrane helix</keyword>
<dbReference type="PROSITE" id="PS00086">
    <property type="entry name" value="CYTOCHROME_P450"/>
    <property type="match status" value="1"/>
</dbReference>
<evidence type="ECO:0000313" key="19">
    <source>
        <dbReference type="EMBL" id="CAG9562001.1"/>
    </source>
</evidence>
<evidence type="ECO:0000256" key="15">
    <source>
        <dbReference type="ARBA" id="ARBA00047827"/>
    </source>
</evidence>
<evidence type="ECO:0000256" key="5">
    <source>
        <dbReference type="ARBA" id="ARBA00010617"/>
    </source>
</evidence>
<keyword evidence="8 16" id="KW-0479">Metal-binding</keyword>
<sequence length="512" mass="59147">MDTSSTFNSLLLFVSENWRSLLIFTLIFFIYYHFTETFDYFEKRNIKFRKPVIFFGNSFRRLMGTISYPNFQLENYNYFKGERVGGIFEGRRPVLYIIDPDLIKSVLIADSDHFIDRTSLDSREPRFLSRSLINLKGAEWKAVRSLLTPTFSSSRLKHMQHLIQHCSNQLVKYLEHYDKKEVELKDLMGHLTLEVTGTCVFGISTDALSDENAEFVKTAENFNYMSMKKRLCLLFVLFSMPSLLKYLNISLLNYEANKKLVDILINTKSKRILSNTRRNDFLQLLVDASLKEESELSHPGAKRYLDDDTVNAQALLFLQAGYETSSTLLSFAVHSLAIHQDIQDKLRAHIQDVTKGEELCYDHLTQLDYLEGIIYETLRLYPSLSRLDRECTKPYIIPGTSIKVNKGDMVSVPVYGVHMDSDIYPDAESFIPERFNSDVGKKKSHLFLSFGAGPRNCIGLRFALNVAKTTLVSLIRNYKFSTCDRTENPVTFHKRSMLLKAENGLWVRVDKI</sequence>
<dbReference type="PANTHER" id="PTHR24292:SF54">
    <property type="entry name" value="CYP9F3-RELATED"/>
    <property type="match status" value="1"/>
</dbReference>
<evidence type="ECO:0000313" key="20">
    <source>
        <dbReference type="Proteomes" id="UP000789524"/>
    </source>
</evidence>
<proteinExistence type="inferred from homology"/>
<dbReference type="Gene3D" id="1.10.630.10">
    <property type="entry name" value="Cytochrome P450"/>
    <property type="match status" value="1"/>
</dbReference>
<keyword evidence="9" id="KW-0256">Endoplasmic reticulum</keyword>
<evidence type="ECO:0000256" key="16">
    <source>
        <dbReference type="PIRSR" id="PIRSR602403-1"/>
    </source>
</evidence>
<evidence type="ECO:0000256" key="14">
    <source>
        <dbReference type="ARBA" id="ARBA00023136"/>
    </source>
</evidence>
<dbReference type="PRINTS" id="PR00465">
    <property type="entry name" value="EP450IV"/>
</dbReference>
<evidence type="ECO:0000256" key="7">
    <source>
        <dbReference type="ARBA" id="ARBA00022617"/>
    </source>
</evidence>
<evidence type="ECO:0000256" key="11">
    <source>
        <dbReference type="ARBA" id="ARBA00023002"/>
    </source>
</evidence>
<keyword evidence="10" id="KW-0492">Microsome</keyword>
<dbReference type="Pfam" id="PF00067">
    <property type="entry name" value="p450"/>
    <property type="match status" value="1"/>
</dbReference>
<dbReference type="GO" id="GO:0016712">
    <property type="term" value="F:oxidoreductase activity, acting on paired donors, with incorporation or reduction of molecular oxygen, reduced flavin or flavoprotein as one donor, and incorporation of one atom of oxygen"/>
    <property type="evidence" value="ECO:0007669"/>
    <property type="project" value="UniProtKB-EC"/>
</dbReference>
<accession>A0A8J2QG46</accession>
<comment type="subcellular location">
    <subcellularLocation>
        <location evidence="4">Endoplasmic reticulum membrane</location>
        <topology evidence="4">Peripheral membrane protein</topology>
    </subcellularLocation>
    <subcellularLocation>
        <location evidence="3">Microsome membrane</location>
        <topology evidence="3">Peripheral membrane protein</topology>
    </subcellularLocation>
</comment>
<dbReference type="InterPro" id="IPR036396">
    <property type="entry name" value="Cyt_P450_sf"/>
</dbReference>
<evidence type="ECO:0000256" key="2">
    <source>
        <dbReference type="ARBA" id="ARBA00003690"/>
    </source>
</evidence>
<gene>
    <name evidence="19" type="ORF">DCHRY22_LOCUS3414</name>
</gene>
<evidence type="ECO:0000256" key="1">
    <source>
        <dbReference type="ARBA" id="ARBA00001971"/>
    </source>
</evidence>
<organism evidence="19 20">
    <name type="scientific">Danaus chrysippus</name>
    <name type="common">African queen</name>
    <dbReference type="NCBI Taxonomy" id="151541"/>
    <lineage>
        <taxon>Eukaryota</taxon>
        <taxon>Metazoa</taxon>
        <taxon>Ecdysozoa</taxon>
        <taxon>Arthropoda</taxon>
        <taxon>Hexapoda</taxon>
        <taxon>Insecta</taxon>
        <taxon>Pterygota</taxon>
        <taxon>Neoptera</taxon>
        <taxon>Endopterygota</taxon>
        <taxon>Lepidoptera</taxon>
        <taxon>Glossata</taxon>
        <taxon>Ditrysia</taxon>
        <taxon>Papilionoidea</taxon>
        <taxon>Nymphalidae</taxon>
        <taxon>Danainae</taxon>
        <taxon>Danaini</taxon>
        <taxon>Danaina</taxon>
        <taxon>Danaus</taxon>
        <taxon>Anosia</taxon>
    </lineage>
</organism>
<dbReference type="InterPro" id="IPR001128">
    <property type="entry name" value="Cyt_P450"/>
</dbReference>
<keyword evidence="12 16" id="KW-0408">Iron</keyword>
<dbReference type="InterPro" id="IPR017972">
    <property type="entry name" value="Cyt_P450_CS"/>
</dbReference>
<keyword evidence="20" id="KW-1185">Reference proteome</keyword>
<comment type="catalytic activity">
    <reaction evidence="15">
        <text>an organic molecule + reduced [NADPH--hemoprotein reductase] + O2 = an alcohol + oxidized [NADPH--hemoprotein reductase] + H2O + H(+)</text>
        <dbReference type="Rhea" id="RHEA:17149"/>
        <dbReference type="Rhea" id="RHEA-COMP:11964"/>
        <dbReference type="Rhea" id="RHEA-COMP:11965"/>
        <dbReference type="ChEBI" id="CHEBI:15377"/>
        <dbReference type="ChEBI" id="CHEBI:15378"/>
        <dbReference type="ChEBI" id="CHEBI:15379"/>
        <dbReference type="ChEBI" id="CHEBI:30879"/>
        <dbReference type="ChEBI" id="CHEBI:57618"/>
        <dbReference type="ChEBI" id="CHEBI:58210"/>
        <dbReference type="ChEBI" id="CHEBI:142491"/>
        <dbReference type="EC" id="1.14.14.1"/>
    </reaction>
</comment>
<dbReference type="EC" id="1.14.14.1" evidence="6"/>
<dbReference type="CDD" id="cd11056">
    <property type="entry name" value="CYP6-like"/>
    <property type="match status" value="1"/>
</dbReference>
<evidence type="ECO:0000256" key="18">
    <source>
        <dbReference type="SAM" id="Phobius"/>
    </source>
</evidence>
<evidence type="ECO:0000256" key="9">
    <source>
        <dbReference type="ARBA" id="ARBA00022824"/>
    </source>
</evidence>
<dbReference type="AlphaFoldDB" id="A0A8J2QG46"/>
<dbReference type="OrthoDB" id="2789670at2759"/>
<dbReference type="EMBL" id="CAKASE010000047">
    <property type="protein sequence ID" value="CAG9562001.1"/>
    <property type="molecule type" value="Genomic_DNA"/>
</dbReference>
<dbReference type="GO" id="GO:0005506">
    <property type="term" value="F:iron ion binding"/>
    <property type="evidence" value="ECO:0007669"/>
    <property type="project" value="InterPro"/>
</dbReference>
<dbReference type="GO" id="GO:0020037">
    <property type="term" value="F:heme binding"/>
    <property type="evidence" value="ECO:0007669"/>
    <property type="project" value="InterPro"/>
</dbReference>
<protein>
    <recommendedName>
        <fullName evidence="6">unspecific monooxygenase</fullName>
        <ecNumber evidence="6">1.14.14.1</ecNumber>
    </recommendedName>
</protein>
<dbReference type="InterPro" id="IPR002403">
    <property type="entry name" value="Cyt_P450_E_grp-IV"/>
</dbReference>
<evidence type="ECO:0000256" key="3">
    <source>
        <dbReference type="ARBA" id="ARBA00004174"/>
    </source>
</evidence>
<dbReference type="SUPFAM" id="SSF48264">
    <property type="entry name" value="Cytochrome P450"/>
    <property type="match status" value="1"/>
</dbReference>
<name>A0A8J2QG46_9NEOP</name>
<comment type="caution">
    <text evidence="19">The sequence shown here is derived from an EMBL/GenBank/DDBJ whole genome shotgun (WGS) entry which is preliminary data.</text>
</comment>
<dbReference type="InterPro" id="IPR050476">
    <property type="entry name" value="Insect_CytP450_Detox"/>
</dbReference>
<evidence type="ECO:0000256" key="13">
    <source>
        <dbReference type="ARBA" id="ARBA00023033"/>
    </source>
</evidence>
<evidence type="ECO:0000256" key="6">
    <source>
        <dbReference type="ARBA" id="ARBA00012109"/>
    </source>
</evidence>
<dbReference type="PRINTS" id="PR00385">
    <property type="entry name" value="P450"/>
</dbReference>
<comment type="function">
    <text evidence="2">May be involved in the metabolism of insect hormones and in the breakdown of synthetic insecticides.</text>
</comment>
<feature type="transmembrane region" description="Helical" evidence="18">
    <location>
        <begin position="20"/>
        <end position="41"/>
    </location>
</feature>
<keyword evidence="14 18" id="KW-0472">Membrane</keyword>
<reference evidence="19" key="1">
    <citation type="submission" date="2021-09" db="EMBL/GenBank/DDBJ databases">
        <authorList>
            <person name="Martin H S."/>
        </authorList>
    </citation>
    <scope>NUCLEOTIDE SEQUENCE</scope>
</reference>
<evidence type="ECO:0000256" key="8">
    <source>
        <dbReference type="ARBA" id="ARBA00022723"/>
    </source>
</evidence>
<evidence type="ECO:0000256" key="17">
    <source>
        <dbReference type="RuleBase" id="RU000461"/>
    </source>
</evidence>